<dbReference type="Proteomes" id="UP000451354">
    <property type="component" value="Chromosome"/>
</dbReference>
<protein>
    <submittedName>
        <fullName evidence="2">Uncharacterized protein</fullName>
    </submittedName>
</protein>
<sequence length="164" mass="17950">MQIAQPPGARSCRSGDGPGVGGSWKHVGDPSLPTPIAELRDVITACAPVDRAVLFAEVTHLLNRAESGELEFVRGTGRDRSGDVDLMETTGCVLELRLTTRTGASNGRRHVRFYFIEPSRHDRLLLGLKVASKSPGRIGLDEQTRHALEARSRAEAWEITRQQV</sequence>
<dbReference type="AlphaFoldDB" id="A0A6M5UDQ7"/>
<dbReference type="EMBL" id="CP052757">
    <property type="protein sequence ID" value="QJW35481.1"/>
    <property type="molecule type" value="Genomic_DNA"/>
</dbReference>
<proteinExistence type="predicted"/>
<dbReference type="OrthoDB" id="3253499at2"/>
<name>A0A6M5UDQ7_9MICO</name>
<evidence type="ECO:0000313" key="2">
    <source>
        <dbReference type="EMBL" id="QJW35481.1"/>
    </source>
</evidence>
<accession>A0A6M5UDQ7</accession>
<reference evidence="3" key="1">
    <citation type="journal article" date="2022" name="Int. J. Syst. Evol. Microbiol.">
        <title>Cellulosimicrobium protaetiae sp. nov., isolated from the gut of the larva of Protaetia brevitarsis seulensis.</title>
        <authorList>
            <person name="Le Han H."/>
            <person name="Nguyen T.T.H."/>
            <person name="Li Z."/>
            <person name="Shin N.R."/>
            <person name="Kim S.G."/>
        </authorList>
    </citation>
    <scope>NUCLEOTIDE SEQUENCE [LARGE SCALE GENOMIC DNA]</scope>
    <source>
        <strain evidence="3">BI34</strain>
    </source>
</reference>
<feature type="region of interest" description="Disordered" evidence="1">
    <location>
        <begin position="1"/>
        <end position="28"/>
    </location>
</feature>
<organism evidence="2 3">
    <name type="scientific">Cellulosimicrobium protaetiae</name>
    <dbReference type="NCBI Taxonomy" id="2587808"/>
    <lineage>
        <taxon>Bacteria</taxon>
        <taxon>Bacillati</taxon>
        <taxon>Actinomycetota</taxon>
        <taxon>Actinomycetes</taxon>
        <taxon>Micrococcales</taxon>
        <taxon>Promicromonosporaceae</taxon>
        <taxon>Cellulosimicrobium</taxon>
    </lineage>
</organism>
<dbReference type="KEGG" id="cprt:FIC82_003965"/>
<keyword evidence="3" id="KW-1185">Reference proteome</keyword>
<dbReference type="RefSeq" id="WP_154797649.1">
    <property type="nucleotide sequence ID" value="NZ_CP052757.1"/>
</dbReference>
<gene>
    <name evidence="2" type="ORF">FIC82_003965</name>
</gene>
<evidence type="ECO:0000313" key="3">
    <source>
        <dbReference type="Proteomes" id="UP000451354"/>
    </source>
</evidence>
<evidence type="ECO:0000256" key="1">
    <source>
        <dbReference type="SAM" id="MobiDB-lite"/>
    </source>
</evidence>